<feature type="region of interest" description="Disordered" evidence="1">
    <location>
        <begin position="45"/>
        <end position="153"/>
    </location>
</feature>
<reference evidence="2 3" key="1">
    <citation type="journal article" date="2019" name="Int. J. Syst. Evol. Microbiol.">
        <title>The Global Catalogue of Microorganisms (GCM) 10K type strain sequencing project: providing services to taxonomists for standard genome sequencing and annotation.</title>
        <authorList>
            <consortium name="The Broad Institute Genomics Platform"/>
            <consortium name="The Broad Institute Genome Sequencing Center for Infectious Disease"/>
            <person name="Wu L."/>
            <person name="Ma J."/>
        </authorList>
    </citation>
    <scope>NUCLEOTIDE SEQUENCE [LARGE SCALE GENOMIC DNA]</scope>
    <source>
        <strain evidence="2 3">PSR21</strain>
    </source>
</reference>
<organism evidence="2 3">
    <name type="scientific">Halomarina halobia</name>
    <dbReference type="NCBI Taxonomy" id="3033386"/>
    <lineage>
        <taxon>Archaea</taxon>
        <taxon>Methanobacteriati</taxon>
        <taxon>Methanobacteriota</taxon>
        <taxon>Stenosarchaea group</taxon>
        <taxon>Halobacteria</taxon>
        <taxon>Halobacteriales</taxon>
        <taxon>Natronomonadaceae</taxon>
        <taxon>Halomarina</taxon>
    </lineage>
</organism>
<evidence type="ECO:0000313" key="3">
    <source>
        <dbReference type="Proteomes" id="UP001596547"/>
    </source>
</evidence>
<keyword evidence="3" id="KW-1185">Reference proteome</keyword>
<evidence type="ECO:0000313" key="2">
    <source>
        <dbReference type="EMBL" id="MFC7319080.1"/>
    </source>
</evidence>
<sequence length="153" mass="16733">MPSSLPRVSIAIGSATVHHSVIAGNAVGIGAWIPFFRDDEPDTPVNATHNYWGASDGPSSNTDTPDHYYADPVTGRLANSSGNPISGRVDGDPNESNVHFDPFLTENPSEPPESPSETPTNDGNEEGEKDRTRRRLLRLRRLTSQTRHRLHPE</sequence>
<name>A0ABD6AFD8_9EURY</name>
<proteinExistence type="predicted"/>
<protein>
    <submittedName>
        <fullName evidence="2">Uncharacterized protein</fullName>
    </submittedName>
</protein>
<accession>A0ABD6AFD8</accession>
<dbReference type="EMBL" id="JBHTBF010000003">
    <property type="protein sequence ID" value="MFC7319080.1"/>
    <property type="molecule type" value="Genomic_DNA"/>
</dbReference>
<dbReference type="Proteomes" id="UP001596547">
    <property type="component" value="Unassembled WGS sequence"/>
</dbReference>
<comment type="caution">
    <text evidence="2">The sequence shown here is derived from an EMBL/GenBank/DDBJ whole genome shotgun (WGS) entry which is preliminary data.</text>
</comment>
<feature type="compositionally biased region" description="Basic residues" evidence="1">
    <location>
        <begin position="132"/>
        <end position="153"/>
    </location>
</feature>
<evidence type="ECO:0000256" key="1">
    <source>
        <dbReference type="SAM" id="MobiDB-lite"/>
    </source>
</evidence>
<gene>
    <name evidence="2" type="ORF">ACFQPE_20125</name>
</gene>
<dbReference type="AlphaFoldDB" id="A0ABD6AFD8"/>